<dbReference type="OMA" id="GLPCTAY"/>
<dbReference type="PANTHER" id="PTHR21245">
    <property type="entry name" value="HETEROGENEOUS NUCLEAR RIBONUCLEOPROTEIN"/>
    <property type="match status" value="1"/>
</dbReference>
<feature type="compositionally biased region" description="Basic and acidic residues" evidence="4">
    <location>
        <begin position="190"/>
        <end position="207"/>
    </location>
</feature>
<keyword evidence="8" id="KW-1185">Reference proteome</keyword>
<feature type="compositionally biased region" description="Basic and acidic residues" evidence="4">
    <location>
        <begin position="417"/>
        <end position="491"/>
    </location>
</feature>
<dbReference type="Pfam" id="PF00076">
    <property type="entry name" value="RRM_1"/>
    <property type="match status" value="3"/>
</dbReference>
<dbReference type="Proteomes" id="UP000596660">
    <property type="component" value="Unplaced"/>
</dbReference>
<dbReference type="PROSITE" id="PS51471">
    <property type="entry name" value="FE2OG_OXY"/>
    <property type="match status" value="1"/>
</dbReference>
<dbReference type="GO" id="GO:0003723">
    <property type="term" value="F:RNA binding"/>
    <property type="evidence" value="ECO:0007669"/>
    <property type="project" value="UniProtKB-UniRule"/>
</dbReference>
<accession>A0A803NC05</accession>
<reference evidence="7" key="2">
    <citation type="submission" date="2021-03" db="UniProtKB">
        <authorList>
            <consortium name="EnsemblPlants"/>
        </authorList>
    </citation>
    <scope>IDENTIFICATION</scope>
</reference>
<feature type="region of interest" description="Disordered" evidence="4">
    <location>
        <begin position="895"/>
        <end position="917"/>
    </location>
</feature>
<evidence type="ECO:0000259" key="5">
    <source>
        <dbReference type="PROSITE" id="PS50102"/>
    </source>
</evidence>
<evidence type="ECO:0000256" key="2">
    <source>
        <dbReference type="ARBA" id="ARBA00022884"/>
    </source>
</evidence>
<feature type="compositionally biased region" description="Acidic residues" evidence="4">
    <location>
        <begin position="500"/>
        <end position="521"/>
    </location>
</feature>
<dbReference type="FunFam" id="3.30.70.330:FF:000816">
    <property type="entry name" value="Heterogeneous nuclear ribonucleoprotein Q"/>
    <property type="match status" value="1"/>
</dbReference>
<dbReference type="SMR" id="A0A803NC05"/>
<keyword evidence="2 3" id="KW-0694">RNA-binding</keyword>
<feature type="domain" description="RRM" evidence="5">
    <location>
        <begin position="550"/>
        <end position="620"/>
    </location>
</feature>
<dbReference type="CDD" id="cd00590">
    <property type="entry name" value="RRM_SF"/>
    <property type="match status" value="2"/>
</dbReference>
<reference evidence="7" key="1">
    <citation type="journal article" date="2017" name="Nature">
        <title>The genome of Chenopodium quinoa.</title>
        <authorList>
            <person name="Jarvis D.E."/>
            <person name="Ho Y.S."/>
            <person name="Lightfoot D.J."/>
            <person name="Schmoeckel S.M."/>
            <person name="Li B."/>
            <person name="Borm T.J.A."/>
            <person name="Ohyanagi H."/>
            <person name="Mineta K."/>
            <person name="Michell C.T."/>
            <person name="Saber N."/>
            <person name="Kharbatia N.M."/>
            <person name="Rupper R.R."/>
            <person name="Sharp A.R."/>
            <person name="Dally N."/>
            <person name="Boughton B.A."/>
            <person name="Woo Y.H."/>
            <person name="Gao G."/>
            <person name="Schijlen E.G.W.M."/>
            <person name="Guo X."/>
            <person name="Momin A.A."/>
            <person name="Negrao S."/>
            <person name="Al-Babili S."/>
            <person name="Gehring C."/>
            <person name="Roessner U."/>
            <person name="Jung C."/>
            <person name="Murphy K."/>
            <person name="Arold S.T."/>
            <person name="Gojobori T."/>
            <person name="van der Linden C.G."/>
            <person name="van Loo E.N."/>
            <person name="Jellen E.N."/>
            <person name="Maughan P.J."/>
            <person name="Tester M."/>
        </authorList>
    </citation>
    <scope>NUCLEOTIDE SEQUENCE [LARGE SCALE GENOMIC DNA]</scope>
    <source>
        <strain evidence="7">cv. PI 614886</strain>
    </source>
</reference>
<feature type="region of interest" description="Disordered" evidence="4">
    <location>
        <begin position="843"/>
        <end position="862"/>
    </location>
</feature>
<feature type="compositionally biased region" description="Basic residues" evidence="4">
    <location>
        <begin position="307"/>
        <end position="322"/>
    </location>
</feature>
<dbReference type="InterPro" id="IPR000504">
    <property type="entry name" value="RRM_dom"/>
</dbReference>
<comment type="similarity">
    <text evidence="1">Belongs to the alkB family.</text>
</comment>
<feature type="domain" description="RRM" evidence="5">
    <location>
        <begin position="728"/>
        <end position="810"/>
    </location>
</feature>
<feature type="domain" description="Fe2OG dioxygenase" evidence="6">
    <location>
        <begin position="59"/>
        <end position="215"/>
    </location>
</feature>
<dbReference type="SUPFAM" id="SSF54928">
    <property type="entry name" value="RNA-binding domain, RBD"/>
    <property type="match status" value="2"/>
</dbReference>
<dbReference type="Gene3D" id="3.30.70.330">
    <property type="match status" value="3"/>
</dbReference>
<evidence type="ECO:0000313" key="8">
    <source>
        <dbReference type="Proteomes" id="UP000596660"/>
    </source>
</evidence>
<dbReference type="SMART" id="SM00360">
    <property type="entry name" value="RRM"/>
    <property type="match status" value="3"/>
</dbReference>
<name>A0A803NC05_CHEQI</name>
<dbReference type="InterPro" id="IPR012677">
    <property type="entry name" value="Nucleotide-bd_a/b_plait_sf"/>
</dbReference>
<feature type="domain" description="RRM" evidence="5">
    <location>
        <begin position="630"/>
        <end position="715"/>
    </location>
</feature>
<dbReference type="Gene3D" id="2.60.120.590">
    <property type="entry name" value="Alpha-ketoglutarate-dependent dioxygenase AlkB-like"/>
    <property type="match status" value="1"/>
</dbReference>
<sequence>MKGKGRVTIQFGCCYNYATDKNGNPPGILKRGEVDPLPSLFKVIIKRLIRWHVLPPSCIPDSCIVNIYEEGDCIPPHIDNHDFVRPFCTISFLSECNIVFGTDLKIEAPGEFSGAIAIPLPVGSVMVLNGNGADVAKHCVPAVPSKRRMDESKRPVDYSPIPDLQGLEPLYYDDDGAKKSPPQHHVSRQGTRDEFRSEKKRDEEPRYSARFRVAMRGPRNRTLRIMRTRNANTPKTPASQKKPPSAKKSAVKTPTPPSLPVDSTPETSTPKSTASRNPEPQTTPSTADLNPEPAAENAVVSPTNKGTTKKVTKRIVKKRVIRPKTPASAKDGTSASVKTGEAGDSNVDVTDSTDAKAVNLSKSEEFVMKDLKLEELVTDKVPDGGEPHDKGKEKMDGIESPVVAIEDVSSAGNEDTSEPKEDKDDESKQDEAADPDKQAKDNLEKLVRDKSDSMDDDQKKENVNVHDMLKNRDSDKMDKTDEQAAESKQDEACATGGIEEYGDEEGFVEPGDEDLQEDDEPETGDEMKALEVEHKELAAAAKERKVKKELEIFVGGLDREVIEDDVKKTFEKVGEVVEVRLLKDTLTNKNRGFAFVRFATKDQAKRALSEMKNPVIRGKRCGTAPNEDNDTLFLGNVCNTWTKEAIKQKLKDYSVEGVENITLVQDPRHEGLSRGFCFIQFACHADAMFAYKRLQKPDAIFGHTERTAKVAFAEPLQEPDPEVMAKVKSVFVDGLPPHWDEDRVRKHFKVYGEIERITLARNMSSAKRKDFGFVDFTAHESAIACIEDVNSKELVDGNSKTKVRARLSNPLPKTQAVKGGMCGGFRIGRPSGRSFGRAAPALNRPNFQYGRPSRGQFNEPVGPYGRRVPYRAGHMAPGVGPAGRPNFGGPRDIGRGLARPVPSRREPFQLDDGGYSRPYMGRQYDDPYVYDDNHGLKRPFYMTDQDPAYMEPSRIRPRFDYSGSGRGTHFRDTYGAGSSFYSSGYYGPDYGARPHSSFNSRDRPYGGGHGYYY</sequence>
<dbReference type="FunFam" id="3.30.70.330:FF:000187">
    <property type="entry name" value="Heterogeneous nuclear ribonucleoprotein Q"/>
    <property type="match status" value="1"/>
</dbReference>
<dbReference type="InterPro" id="IPR035979">
    <property type="entry name" value="RBD_domain_sf"/>
</dbReference>
<dbReference type="InterPro" id="IPR037151">
    <property type="entry name" value="AlkB-like_sf"/>
</dbReference>
<feature type="region of interest" description="Disordered" evidence="4">
    <location>
        <begin position="146"/>
        <end position="521"/>
    </location>
</feature>
<dbReference type="InterPro" id="IPR005123">
    <property type="entry name" value="Oxoglu/Fe-dep_dioxygenase_dom"/>
</dbReference>
<evidence type="ECO:0000256" key="1">
    <source>
        <dbReference type="ARBA" id="ARBA00007879"/>
    </source>
</evidence>
<proteinExistence type="inferred from homology"/>
<feature type="compositionally biased region" description="Basic residues" evidence="4">
    <location>
        <begin position="218"/>
        <end position="227"/>
    </location>
</feature>
<evidence type="ECO:0000259" key="6">
    <source>
        <dbReference type="PROSITE" id="PS51471"/>
    </source>
</evidence>
<organism evidence="7 8">
    <name type="scientific">Chenopodium quinoa</name>
    <name type="common">Quinoa</name>
    <dbReference type="NCBI Taxonomy" id="63459"/>
    <lineage>
        <taxon>Eukaryota</taxon>
        <taxon>Viridiplantae</taxon>
        <taxon>Streptophyta</taxon>
        <taxon>Embryophyta</taxon>
        <taxon>Tracheophyta</taxon>
        <taxon>Spermatophyta</taxon>
        <taxon>Magnoliopsida</taxon>
        <taxon>eudicotyledons</taxon>
        <taxon>Gunneridae</taxon>
        <taxon>Pentapetalae</taxon>
        <taxon>Caryophyllales</taxon>
        <taxon>Chenopodiaceae</taxon>
        <taxon>Chenopodioideae</taxon>
        <taxon>Atripliceae</taxon>
        <taxon>Chenopodium</taxon>
    </lineage>
</organism>
<evidence type="ECO:0000313" key="7">
    <source>
        <dbReference type="EnsemblPlants" id="AUR62043611-RA:cds"/>
    </source>
</evidence>
<dbReference type="InterPro" id="IPR027450">
    <property type="entry name" value="AlkB-like"/>
</dbReference>
<dbReference type="SUPFAM" id="SSF51197">
    <property type="entry name" value="Clavaminate synthase-like"/>
    <property type="match status" value="1"/>
</dbReference>
<feature type="compositionally biased region" description="Basic and acidic residues" evidence="4">
    <location>
        <begin position="362"/>
        <end position="397"/>
    </location>
</feature>
<evidence type="ECO:0000256" key="4">
    <source>
        <dbReference type="SAM" id="MobiDB-lite"/>
    </source>
</evidence>
<dbReference type="EnsemblPlants" id="AUR62043611-RA">
    <property type="protein sequence ID" value="AUR62043611-RA:cds"/>
    <property type="gene ID" value="AUR62043611"/>
</dbReference>
<dbReference type="Pfam" id="PF13532">
    <property type="entry name" value="2OG-FeII_Oxy_2"/>
    <property type="match status" value="1"/>
</dbReference>
<dbReference type="Gramene" id="AUR62043611-RA">
    <property type="protein sequence ID" value="AUR62043611-RA:cds"/>
    <property type="gene ID" value="AUR62043611"/>
</dbReference>
<dbReference type="PROSITE" id="PS50102">
    <property type="entry name" value="RRM"/>
    <property type="match status" value="3"/>
</dbReference>
<dbReference type="AlphaFoldDB" id="A0A803NC05"/>
<feature type="compositionally biased region" description="Low complexity" evidence="4">
    <location>
        <begin position="233"/>
        <end position="253"/>
    </location>
</feature>
<feature type="compositionally biased region" description="Polar residues" evidence="4">
    <location>
        <begin position="264"/>
        <end position="288"/>
    </location>
</feature>
<evidence type="ECO:0000256" key="3">
    <source>
        <dbReference type="PROSITE-ProRule" id="PRU00176"/>
    </source>
</evidence>
<protein>
    <submittedName>
        <fullName evidence="7">Uncharacterized protein</fullName>
    </submittedName>
</protein>
<feature type="compositionally biased region" description="Basic and acidic residues" evidence="4">
    <location>
        <begin position="147"/>
        <end position="156"/>
    </location>
</feature>